<evidence type="ECO:0000256" key="1">
    <source>
        <dbReference type="SAM" id="MobiDB-lite"/>
    </source>
</evidence>
<name>A0A438GMD2_VITVI</name>
<comment type="caution">
    <text evidence="2">The sequence shown here is derived from an EMBL/GenBank/DDBJ whole genome shotgun (WGS) entry which is preliminary data.</text>
</comment>
<reference evidence="2 3" key="1">
    <citation type="journal article" date="2018" name="PLoS Genet.">
        <title>Population sequencing reveals clonal diversity and ancestral inbreeding in the grapevine cultivar Chardonnay.</title>
        <authorList>
            <person name="Roach M.J."/>
            <person name="Johnson D.L."/>
            <person name="Bohlmann J."/>
            <person name="van Vuuren H.J."/>
            <person name="Jones S.J."/>
            <person name="Pretorius I.S."/>
            <person name="Schmidt S.A."/>
            <person name="Borneman A.R."/>
        </authorList>
    </citation>
    <scope>NUCLEOTIDE SEQUENCE [LARGE SCALE GENOMIC DNA]</scope>
    <source>
        <strain evidence="3">cv. Chardonnay</strain>
        <tissue evidence="2">Leaf</tissue>
    </source>
</reference>
<feature type="compositionally biased region" description="Polar residues" evidence="1">
    <location>
        <begin position="1"/>
        <end position="27"/>
    </location>
</feature>
<dbReference type="EMBL" id="QGNW01000394">
    <property type="protein sequence ID" value="RVW73338.1"/>
    <property type="molecule type" value="Genomic_DNA"/>
</dbReference>
<feature type="region of interest" description="Disordered" evidence="1">
    <location>
        <begin position="1"/>
        <end position="37"/>
    </location>
</feature>
<feature type="compositionally biased region" description="Polar residues" evidence="1">
    <location>
        <begin position="55"/>
        <end position="82"/>
    </location>
</feature>
<proteinExistence type="predicted"/>
<gene>
    <name evidence="2" type="ORF">CK203_057750</name>
</gene>
<feature type="region of interest" description="Disordered" evidence="1">
    <location>
        <begin position="55"/>
        <end position="93"/>
    </location>
</feature>
<accession>A0A438GMD2</accession>
<dbReference type="Proteomes" id="UP000288805">
    <property type="component" value="Unassembled WGS sequence"/>
</dbReference>
<organism evidence="2 3">
    <name type="scientific">Vitis vinifera</name>
    <name type="common">Grape</name>
    <dbReference type="NCBI Taxonomy" id="29760"/>
    <lineage>
        <taxon>Eukaryota</taxon>
        <taxon>Viridiplantae</taxon>
        <taxon>Streptophyta</taxon>
        <taxon>Embryophyta</taxon>
        <taxon>Tracheophyta</taxon>
        <taxon>Spermatophyta</taxon>
        <taxon>Magnoliopsida</taxon>
        <taxon>eudicotyledons</taxon>
        <taxon>Gunneridae</taxon>
        <taxon>Pentapetalae</taxon>
        <taxon>rosids</taxon>
        <taxon>Vitales</taxon>
        <taxon>Vitaceae</taxon>
        <taxon>Viteae</taxon>
        <taxon>Vitis</taxon>
    </lineage>
</organism>
<evidence type="ECO:0000313" key="2">
    <source>
        <dbReference type="EMBL" id="RVW73338.1"/>
    </source>
</evidence>
<protein>
    <submittedName>
        <fullName evidence="2">Uncharacterized protein</fullName>
    </submittedName>
</protein>
<sequence length="135" mass="14895">MHGSQQLGTTPKTNVLQPSTNETSQPETDVLPPLQVELSEQSFITPLNDIANPASSMITRSQIHQKKAPQTQPSPSMITRSQRGIIKPNPKYALTSTTNSISIPREPHNIQVVLAHLGWKAVMDEELEALHKNKT</sequence>
<evidence type="ECO:0000313" key="3">
    <source>
        <dbReference type="Proteomes" id="UP000288805"/>
    </source>
</evidence>
<dbReference type="AlphaFoldDB" id="A0A438GMD2"/>